<reference evidence="2" key="1">
    <citation type="journal article" date="2023" name="Front. Mar. Sci.">
        <title>A new Merluccius polli reference genome to investigate the effects of global change in West African waters.</title>
        <authorList>
            <person name="Mateo J.L."/>
            <person name="Blanco-Fernandez C."/>
            <person name="Garcia-Vazquez E."/>
            <person name="Machado-Schiaffino G."/>
        </authorList>
    </citation>
    <scope>NUCLEOTIDE SEQUENCE</scope>
    <source>
        <strain evidence="2">C29</strain>
        <tissue evidence="2">Fin</tissue>
    </source>
</reference>
<evidence type="ECO:0000313" key="2">
    <source>
        <dbReference type="EMBL" id="KAK0150222.1"/>
    </source>
</evidence>
<feature type="region of interest" description="Disordered" evidence="1">
    <location>
        <begin position="154"/>
        <end position="181"/>
    </location>
</feature>
<proteinExistence type="predicted"/>
<comment type="caution">
    <text evidence="2">The sequence shown here is derived from an EMBL/GenBank/DDBJ whole genome shotgun (WGS) entry which is preliminary data.</text>
</comment>
<sequence length="251" mass="27258">MLLYAPLDSFSTDARTVSSGSSVWEGQMTSMFHKQQSRGDLSRHTWHRQDSDDSSDSMVDEVRTDAKTHLRNFPRSQTFPSAAPSPSAIPSSGQEGATLVGAGGRVVRSARVPMEGGPRTARRPRVSTTRYQRGSEDEVAPHIHRLTETAFSTGLQGGSRCCSSRSGHLSPRTPRLSDTPPDLLLPLHLPAKRPDSELSLNTPETVATMNPLSLLFWTVVCGSLAGTSSQVTVTQPTSKVFYSRILSHSDL</sequence>
<name>A0AA47N0V9_MERPO</name>
<feature type="compositionally biased region" description="Low complexity" evidence="1">
    <location>
        <begin position="158"/>
        <end position="181"/>
    </location>
</feature>
<protein>
    <submittedName>
        <fullName evidence="2">Autophagy-related protein 9A</fullName>
    </submittedName>
</protein>
<organism evidence="2 3">
    <name type="scientific">Merluccius polli</name>
    <name type="common">Benguela hake</name>
    <name type="synonym">Merluccius cadenati</name>
    <dbReference type="NCBI Taxonomy" id="89951"/>
    <lineage>
        <taxon>Eukaryota</taxon>
        <taxon>Metazoa</taxon>
        <taxon>Chordata</taxon>
        <taxon>Craniata</taxon>
        <taxon>Vertebrata</taxon>
        <taxon>Euteleostomi</taxon>
        <taxon>Actinopterygii</taxon>
        <taxon>Neopterygii</taxon>
        <taxon>Teleostei</taxon>
        <taxon>Neoteleostei</taxon>
        <taxon>Acanthomorphata</taxon>
        <taxon>Zeiogadaria</taxon>
        <taxon>Gadariae</taxon>
        <taxon>Gadiformes</taxon>
        <taxon>Gadoidei</taxon>
        <taxon>Merlucciidae</taxon>
        <taxon>Merluccius</taxon>
    </lineage>
</organism>
<keyword evidence="3" id="KW-1185">Reference proteome</keyword>
<feature type="compositionally biased region" description="Low complexity" evidence="1">
    <location>
        <begin position="80"/>
        <end position="92"/>
    </location>
</feature>
<dbReference type="AlphaFoldDB" id="A0AA47N0V9"/>
<evidence type="ECO:0000313" key="3">
    <source>
        <dbReference type="Proteomes" id="UP001174136"/>
    </source>
</evidence>
<evidence type="ECO:0000256" key="1">
    <source>
        <dbReference type="SAM" id="MobiDB-lite"/>
    </source>
</evidence>
<gene>
    <name evidence="2" type="primary">ATG9A_0</name>
    <name evidence="2" type="ORF">N1851_008857</name>
</gene>
<feature type="compositionally biased region" description="Basic and acidic residues" evidence="1">
    <location>
        <begin position="40"/>
        <end position="51"/>
    </location>
</feature>
<dbReference type="Proteomes" id="UP001174136">
    <property type="component" value="Unassembled WGS sequence"/>
</dbReference>
<dbReference type="EMBL" id="JAOPHQ010001550">
    <property type="protein sequence ID" value="KAK0150222.1"/>
    <property type="molecule type" value="Genomic_DNA"/>
</dbReference>
<accession>A0AA47N0V9</accession>
<feature type="region of interest" description="Disordered" evidence="1">
    <location>
        <begin position="34"/>
        <end position="137"/>
    </location>
</feature>